<dbReference type="PANTHER" id="PTHR12941:SF10">
    <property type="entry name" value="ER MEMBRANE PROTEIN COMPLEX SUBUNIT 8_9 HOMOLOG"/>
    <property type="match status" value="1"/>
</dbReference>
<dbReference type="Pfam" id="PF03665">
    <property type="entry name" value="UPF0172"/>
    <property type="match status" value="1"/>
</dbReference>
<keyword evidence="4" id="KW-1185">Reference proteome</keyword>
<dbReference type="InterPro" id="IPR005366">
    <property type="entry name" value="EMC8/9"/>
</dbReference>
<dbReference type="EMBL" id="AJWJ01000587">
    <property type="protein sequence ID" value="KAF2069834.1"/>
    <property type="molecule type" value="Genomic_DNA"/>
</dbReference>
<evidence type="ECO:0000259" key="2">
    <source>
        <dbReference type="PROSITE" id="PS50249"/>
    </source>
</evidence>
<dbReference type="AlphaFoldDB" id="A0A8J4PME0"/>
<dbReference type="InterPro" id="IPR037518">
    <property type="entry name" value="MPN"/>
</dbReference>
<evidence type="ECO:0000313" key="4">
    <source>
        <dbReference type="Proteomes" id="UP000695562"/>
    </source>
</evidence>
<dbReference type="PROSITE" id="PS50249">
    <property type="entry name" value="MPN"/>
    <property type="match status" value="1"/>
</dbReference>
<sequence length="198" mass="22345">MSSSISIYFDALCKIHCHALKHPASSINGLLIGSVDKKDQHIIVKDVIPLFHTYTLSPLFEVAMIQIEQYCRINGLDIIGLYNGNQNLSNELDPEPIVKRISDILFSELKTMSLLTVTKIEDDCPSGLVVMDKAGSEHGWIKNKRNVVSIDITADNKNTDIKRTLKDILLQGKESSIVDFEDYTNNPSLDWLNKSWKR</sequence>
<comment type="caution">
    <text evidence="3">The sequence shown here is derived from an EMBL/GenBank/DDBJ whole genome shotgun (WGS) entry which is preliminary data.</text>
</comment>
<dbReference type="Proteomes" id="UP000695562">
    <property type="component" value="Unassembled WGS sequence"/>
</dbReference>
<evidence type="ECO:0000313" key="3">
    <source>
        <dbReference type="EMBL" id="KAF2069834.1"/>
    </source>
</evidence>
<dbReference type="GO" id="GO:0072546">
    <property type="term" value="C:EMC complex"/>
    <property type="evidence" value="ECO:0007669"/>
    <property type="project" value="InterPro"/>
</dbReference>
<comment type="similarity">
    <text evidence="1">Belongs to the EMC8/EMC9 family.</text>
</comment>
<proteinExistence type="inferred from homology"/>
<dbReference type="CDD" id="cd08060">
    <property type="entry name" value="MPN_UPF0172"/>
    <property type="match status" value="1"/>
</dbReference>
<reference evidence="3" key="1">
    <citation type="submission" date="2020-01" db="EMBL/GenBank/DDBJ databases">
        <title>Development of genomics and gene disruption for Polysphondylium violaceum indicates a role for the polyketide synthase stlB in stalk morphogenesis.</title>
        <authorList>
            <person name="Narita B."/>
            <person name="Kawabe Y."/>
            <person name="Kin K."/>
            <person name="Saito T."/>
            <person name="Gibbs R."/>
            <person name="Kuspa A."/>
            <person name="Muzny D."/>
            <person name="Queller D."/>
            <person name="Richards S."/>
            <person name="Strassman J."/>
            <person name="Sucgang R."/>
            <person name="Worley K."/>
            <person name="Schaap P."/>
        </authorList>
    </citation>
    <scope>NUCLEOTIDE SEQUENCE</scope>
    <source>
        <strain evidence="3">QSvi11</strain>
    </source>
</reference>
<dbReference type="PANTHER" id="PTHR12941">
    <property type="entry name" value="ER MEMBRANE PROTEIN COMPLEX"/>
    <property type="match status" value="1"/>
</dbReference>
<protein>
    <recommendedName>
        <fullName evidence="2">MPN domain-containing protein</fullName>
    </recommendedName>
</protein>
<name>A0A8J4PME0_9MYCE</name>
<accession>A0A8J4PME0</accession>
<gene>
    <name evidence="3" type="ORF">CYY_008839</name>
</gene>
<evidence type="ECO:0000256" key="1">
    <source>
        <dbReference type="ARBA" id="ARBA00007461"/>
    </source>
</evidence>
<organism evidence="3 4">
    <name type="scientific">Polysphondylium violaceum</name>
    <dbReference type="NCBI Taxonomy" id="133409"/>
    <lineage>
        <taxon>Eukaryota</taxon>
        <taxon>Amoebozoa</taxon>
        <taxon>Evosea</taxon>
        <taxon>Eumycetozoa</taxon>
        <taxon>Dictyostelia</taxon>
        <taxon>Dictyosteliales</taxon>
        <taxon>Dictyosteliaceae</taxon>
        <taxon>Polysphondylium</taxon>
    </lineage>
</organism>
<dbReference type="OrthoDB" id="194468at2759"/>
<feature type="domain" description="MPN" evidence="2">
    <location>
        <begin position="5"/>
        <end position="137"/>
    </location>
</feature>